<accession>A0AAU2A2U4</accession>
<dbReference type="EMBL" id="CP108222">
    <property type="protein sequence ID" value="WTT18076.1"/>
    <property type="molecule type" value="Genomic_DNA"/>
</dbReference>
<reference evidence="2" key="1">
    <citation type="submission" date="2022-10" db="EMBL/GenBank/DDBJ databases">
        <title>The complete genomes of actinobacterial strains from the NBC collection.</title>
        <authorList>
            <person name="Joergensen T.S."/>
            <person name="Alvarez Arevalo M."/>
            <person name="Sterndorff E.B."/>
            <person name="Faurdal D."/>
            <person name="Vuksanovic O."/>
            <person name="Mourched A.-S."/>
            <person name="Charusanti P."/>
            <person name="Shaw S."/>
            <person name="Blin K."/>
            <person name="Weber T."/>
        </authorList>
    </citation>
    <scope>NUCLEOTIDE SEQUENCE</scope>
    <source>
        <strain evidence="2">NBC_00093</strain>
    </source>
</reference>
<protein>
    <recommendedName>
        <fullName evidence="3">Secreted protein</fullName>
    </recommendedName>
</protein>
<feature type="chain" id="PRO_5043547130" description="Secreted protein" evidence="1">
    <location>
        <begin position="19"/>
        <end position="155"/>
    </location>
</feature>
<name>A0AAU2A2U4_9ACTN</name>
<feature type="signal peptide" evidence="1">
    <location>
        <begin position="1"/>
        <end position="18"/>
    </location>
</feature>
<evidence type="ECO:0008006" key="3">
    <source>
        <dbReference type="Google" id="ProtNLM"/>
    </source>
</evidence>
<keyword evidence="1" id="KW-0732">Signal</keyword>
<gene>
    <name evidence="2" type="ORF">OHA22_22315</name>
</gene>
<sequence length="155" mass="16828">MALATGALLGTAVAPAQAYSPLPTHTINYRDTDNCPCSISDPFDGTYFEKDAGGYAAKVNLYYGGSYIAKVEFHPYAEKLWVYDTKNDGDGIYAEAWWFDGSGAYHSTGLVQPTGTSSVIDYKIVDLGIAEGTYVYIDVYDASRDSWLTTAEVIA</sequence>
<dbReference type="AlphaFoldDB" id="A0AAU2A2U4"/>
<evidence type="ECO:0000256" key="1">
    <source>
        <dbReference type="SAM" id="SignalP"/>
    </source>
</evidence>
<organism evidence="2">
    <name type="scientific">Streptomyces sp. NBC_00093</name>
    <dbReference type="NCBI Taxonomy" id="2975649"/>
    <lineage>
        <taxon>Bacteria</taxon>
        <taxon>Bacillati</taxon>
        <taxon>Actinomycetota</taxon>
        <taxon>Actinomycetes</taxon>
        <taxon>Kitasatosporales</taxon>
        <taxon>Streptomycetaceae</taxon>
        <taxon>Streptomyces</taxon>
    </lineage>
</organism>
<evidence type="ECO:0000313" key="2">
    <source>
        <dbReference type="EMBL" id="WTT18076.1"/>
    </source>
</evidence>
<proteinExistence type="predicted"/>